<dbReference type="Proteomes" id="UP001202248">
    <property type="component" value="Unassembled WGS sequence"/>
</dbReference>
<feature type="domain" description="DUF1990" evidence="1">
    <location>
        <begin position="55"/>
        <end position="174"/>
    </location>
</feature>
<dbReference type="EMBL" id="JAKWBL010000002">
    <property type="protein sequence ID" value="MCH5598646.1"/>
    <property type="molecule type" value="Genomic_DNA"/>
</dbReference>
<protein>
    <submittedName>
        <fullName evidence="2">DUF1990 domain-containing protein</fullName>
    </submittedName>
</protein>
<organism evidence="2 3">
    <name type="scientific">Niabella ginsengisoli</name>
    <dbReference type="NCBI Taxonomy" id="522298"/>
    <lineage>
        <taxon>Bacteria</taxon>
        <taxon>Pseudomonadati</taxon>
        <taxon>Bacteroidota</taxon>
        <taxon>Chitinophagia</taxon>
        <taxon>Chitinophagales</taxon>
        <taxon>Chitinophagaceae</taxon>
        <taxon>Niabella</taxon>
    </lineage>
</organism>
<comment type="caution">
    <text evidence="2">The sequence shown here is derived from an EMBL/GenBank/DDBJ whole genome shotgun (WGS) entry which is preliminary data.</text>
</comment>
<sequence>MKIYLTDQKKKFTQHLDFLKTKKVMDYDKSRLTEKITTIDIDTTKKLEQLNVDFLFNYQIFPDNIMTFKNQWTDENRKIKIGDTIAQQVYIPPIRNFSQKIIFGVRINEIIDQADKKGFSYETLEGHVEKGISTFTVQQFDNKIFFKVQTFSTPGNILAKLVGPFFSVPYQTFCTKTALNNVKRQLENQ</sequence>
<dbReference type="Pfam" id="PF09348">
    <property type="entry name" value="DUF1990"/>
    <property type="match status" value="1"/>
</dbReference>
<evidence type="ECO:0000259" key="1">
    <source>
        <dbReference type="Pfam" id="PF09348"/>
    </source>
</evidence>
<name>A0ABS9SK08_9BACT</name>
<reference evidence="2 3" key="1">
    <citation type="submission" date="2022-02" db="EMBL/GenBank/DDBJ databases">
        <authorList>
            <person name="Min J."/>
        </authorList>
    </citation>
    <scope>NUCLEOTIDE SEQUENCE [LARGE SCALE GENOMIC DNA]</scope>
    <source>
        <strain evidence="2 3">GR10-1</strain>
    </source>
</reference>
<accession>A0ABS9SK08</accession>
<keyword evidence="3" id="KW-1185">Reference proteome</keyword>
<dbReference type="RefSeq" id="WP_240830310.1">
    <property type="nucleotide sequence ID" value="NZ_JAKWBL010000002.1"/>
</dbReference>
<evidence type="ECO:0000313" key="2">
    <source>
        <dbReference type="EMBL" id="MCH5598646.1"/>
    </source>
</evidence>
<dbReference type="InterPro" id="IPR018960">
    <property type="entry name" value="DUF1990"/>
</dbReference>
<proteinExistence type="predicted"/>
<evidence type="ECO:0000313" key="3">
    <source>
        <dbReference type="Proteomes" id="UP001202248"/>
    </source>
</evidence>
<gene>
    <name evidence="2" type="ORF">MKP09_12355</name>
</gene>